<gene>
    <name evidence="2" type="ORF">Catovirus_2_154</name>
</gene>
<organism evidence="2">
    <name type="scientific">Catovirus CTV1</name>
    <dbReference type="NCBI Taxonomy" id="1977631"/>
    <lineage>
        <taxon>Viruses</taxon>
        <taxon>Varidnaviria</taxon>
        <taxon>Bamfordvirae</taxon>
        <taxon>Nucleocytoviricota</taxon>
        <taxon>Megaviricetes</taxon>
        <taxon>Imitervirales</taxon>
        <taxon>Mimiviridae</taxon>
        <taxon>Klosneuvirinae</taxon>
        <taxon>Catovirus</taxon>
    </lineage>
</organism>
<accession>A0A1V0SBW5</accession>
<reference evidence="2" key="1">
    <citation type="journal article" date="2017" name="Science">
        <title>Giant viruses with an expanded complement of translation system components.</title>
        <authorList>
            <person name="Schulz F."/>
            <person name="Yutin N."/>
            <person name="Ivanova N.N."/>
            <person name="Ortega D.R."/>
            <person name="Lee T.K."/>
            <person name="Vierheilig J."/>
            <person name="Daims H."/>
            <person name="Horn M."/>
            <person name="Wagner M."/>
            <person name="Jensen G.J."/>
            <person name="Kyrpides N.C."/>
            <person name="Koonin E.V."/>
            <person name="Woyke T."/>
        </authorList>
    </citation>
    <scope>NUCLEOTIDE SEQUENCE</scope>
    <source>
        <strain evidence="2">CTV1</strain>
    </source>
</reference>
<keyword evidence="1" id="KW-0175">Coiled coil</keyword>
<evidence type="ECO:0000256" key="1">
    <source>
        <dbReference type="SAM" id="Coils"/>
    </source>
</evidence>
<feature type="coiled-coil region" evidence="1">
    <location>
        <begin position="313"/>
        <end position="344"/>
    </location>
</feature>
<dbReference type="EMBL" id="KY684084">
    <property type="protein sequence ID" value="ARF09205.1"/>
    <property type="molecule type" value="Genomic_DNA"/>
</dbReference>
<proteinExistence type="predicted"/>
<evidence type="ECO:0000313" key="2">
    <source>
        <dbReference type="EMBL" id="ARF09205.1"/>
    </source>
</evidence>
<protein>
    <submittedName>
        <fullName evidence="2">Uncharacterized protein</fullName>
    </submittedName>
</protein>
<name>A0A1V0SBW5_9VIRU</name>
<sequence>MINELITNINSDKHNIIIGEPKVYAISYYKIGLYNADINHPLHKFWFFIPKAKIIDRTPTHITVALTTSDYDKKFLEYLNKLQNKVLACFKNSIFDSIKNIKISFNTGKNLPTTVKLDIRNDIPIFDENEEELDSSHLKVNSLISIILELDNIVASTSEAWIVWKVLQIKKFNCIDLKKSLFKMATSDIRIHSGSSVQQVSQSIPPPPPPPPLPPVFQVPKLSIPVKKDVPNNNVQKTSRFEISEVQIIDQINKLKKVKLDKEEKKEQKEPELPYNINELKKVETKLPLSTEEWYNKSLELELFTEIYYGSMCDELIVNIDKLNLLLQNKLEKMNNNFEQLNFQDQP</sequence>